<dbReference type="Proteomes" id="UP000256970">
    <property type="component" value="Unassembled WGS sequence"/>
</dbReference>
<gene>
    <name evidence="3" type="ORF">BQ4739_LOCUS18249</name>
</gene>
<organism evidence="3 4">
    <name type="scientific">Tetradesmus obliquus</name>
    <name type="common">Green alga</name>
    <name type="synonym">Acutodesmus obliquus</name>
    <dbReference type="NCBI Taxonomy" id="3088"/>
    <lineage>
        <taxon>Eukaryota</taxon>
        <taxon>Viridiplantae</taxon>
        <taxon>Chlorophyta</taxon>
        <taxon>core chlorophytes</taxon>
        <taxon>Chlorophyceae</taxon>
        <taxon>CS clade</taxon>
        <taxon>Sphaeropleales</taxon>
        <taxon>Scenedesmaceae</taxon>
        <taxon>Tetradesmus</taxon>
    </lineage>
</organism>
<evidence type="ECO:0000313" key="3">
    <source>
        <dbReference type="EMBL" id="SZX77915.1"/>
    </source>
</evidence>
<evidence type="ECO:0000256" key="1">
    <source>
        <dbReference type="SAM" id="Coils"/>
    </source>
</evidence>
<sequence length="1955" mass="194968">MRLQQSLAVPQKRCQAVPGHRSLLPSSTAHRQARYVQLPCNSRSVSSSRRPLTVPAAAAPATEQAPGHTPEPAAAAVNGTHSPVVDAAASAAEVNTAGAAAAQEALPQQLGASFSPAAAPAGGLADMQAMTQMQLQIQQQMQQMTAMLQAAQQQNAMLWAQMQQMQQQMAAAQASGSTPAAAPAAVQEQVAPAAATPAATAAPAALQEQVEPAPAAPAAPAAATAAAAAAAAAAPAAPAPAAAAPAPAAAAPAAAETAAAALQPEPQAMQQQQQQQPQQEVTQAAAAAVPAVPAAPVQEPTPAPAATAEPATPAAAAAAAAVDASISLPGKAAREVREQLAAATAAATAAKAVLGGAAAGGKPVSSDAAAAREAGQKLAAAAAAAAKARKASSTSKAASATGAAAAKKGSRAASPEKPAKAAATAAAAAAGKAAAKGNGSSSSSSPDAKAGKAKAQVAAGEARSPAKSSSSSGSSSSSAASMKAQLEQLQRMNQVMAQVLQAQQQQQQQPQAAAPATAATEVAPVDKAAAAVGEPADAVPAAAAAAAAAPAPAAKSAAQAAEAVSAESVPVQQLAAAQDQAATTPAAASASERIDATAAAAAPALPQQLPALNISAETAAAAAAALAELKELQAQQQAAAAAAAAASPSHAQTASPAAAAAAAGDAAAADAAPARRPDSLLQRISSSRSTRELQQLFERQQQRLRPHHLAALIARLPETNEGRAAVAELATAAAAAAEPAALSRGSAGVLAFADDLATMLQLQLGALRAEQLLGVVQAAAALQLCPRPAWLNSFQAASQPKLVHLSPTQLASMAAALAATITTAAAAASSSAAAGAGAAATGQAGKSAATGVARLSPAWLESWMSCTQQQLQQLTAELQQQPEQPPAAESGKKPAAAAAAAAFDKPPPPAAAIGQLAVAAVQLGALQQPAAAADSSKPGMEGGPSGPGPAESDRLDFAAALVAAAAAAAAAAAGSSAASAADLKNAAVLDATAASDIVFAMTELKVQQPGLAFKLQEAHKGLDVAASMAAVAAAAGSMSGSSSSVLMRLVRGVAAAEAQPAPEWLSEMASALSRQLRQLSAADSLAVVEAFSGWYAAPAAAQQQQQQQQQQQGDPQLQRLLGGLLVQTAAASATFKPQQLTHILAILGLQMGFSAAEPSQESAVLQLLGELSHEHNLADLTTRQLVQLLQALQVLGVAPGEGFVAAVQREGLKPRLSQLKPQEFADLAQALAGLRVLMEYEVLDGYWSELEGSLQKLADADRVALLCSIGALKQKPRAQLLGGFLADLMPRLGGLSRGQLCECLQALAALRLTKVDTQGVRATTAQSIPAPSEFTSQLLKHLNPQLAGPDGATAGELAAVLGALGQLGYTPDEAWLAQALDGAAGKLRAAVASPGGEQALVSLLHALSQLPVKAPSAVLTEALSQLQTAVDRLTAVQISGVMTALKKLDMDPDDQLMGSYLERAAAAAAAGTASAKDMAAVLQSLAAAGVVPSGVWLRGFLAAVQQQLAAADSQTLAAICHAAAALTAAGQAASASSSSSSSSSRDSDSYSPDPRFVSELAAVATSRLGSSYMDASRILNSPDYKAPLNLSGLADAAWGLVQLGANPKTLQSLINMLISKSYDRFSQLSPQQLCGAAWAIARCSGSSNAAAVKLPSKWLNQFAAAAAPGVQQLTKPQLSELIWALGRLYLSADGQYSTGSGSSSTANSSSSSSEGAYSSTSSSTVAAGSSIGRSSDVPVQQLLRTVASQLDGQLLEQQQQQQQGPGQTEVGTMVNLLTKFECSASRLLLQRFCADVAGAWPQLSDAAVADAAVAVAVLVGPSSSSSSSSIVPPGWMEALAEQVHSRLSRMHPQQRCRCIWALAAAGHNPGRQWLADFAAAAFTREAAAQLQPGDLSDAVWALYSLEQLDNAESSSAATAAAASRRGARCRAQLQPTKGCSRPAEPSTVSTCSSSG</sequence>
<feature type="region of interest" description="Disordered" evidence="2">
    <location>
        <begin position="1933"/>
        <end position="1955"/>
    </location>
</feature>
<proteinExistence type="predicted"/>
<protein>
    <recommendedName>
        <fullName evidence="5">RAP domain-containing protein</fullName>
    </recommendedName>
</protein>
<feature type="compositionally biased region" description="Polar residues" evidence="2">
    <location>
        <begin position="40"/>
        <end position="50"/>
    </location>
</feature>
<feature type="compositionally biased region" description="Polar residues" evidence="2">
    <location>
        <begin position="1946"/>
        <end position="1955"/>
    </location>
</feature>
<evidence type="ECO:0000256" key="2">
    <source>
        <dbReference type="SAM" id="MobiDB-lite"/>
    </source>
</evidence>
<keyword evidence="4" id="KW-1185">Reference proteome</keyword>
<feature type="region of interest" description="Disordered" evidence="2">
    <location>
        <begin position="876"/>
        <end position="903"/>
    </location>
</feature>
<reference evidence="3 4" key="1">
    <citation type="submission" date="2016-10" db="EMBL/GenBank/DDBJ databases">
        <authorList>
            <person name="Cai Z."/>
        </authorList>
    </citation>
    <scope>NUCLEOTIDE SEQUENCE [LARGE SCALE GENOMIC DNA]</scope>
</reference>
<feature type="compositionally biased region" description="Low complexity" evidence="2">
    <location>
        <begin position="929"/>
        <end position="939"/>
    </location>
</feature>
<feature type="region of interest" description="Disordered" evidence="2">
    <location>
        <begin position="435"/>
        <end position="484"/>
    </location>
</feature>
<feature type="region of interest" description="Disordered" evidence="2">
    <location>
        <begin position="40"/>
        <end position="76"/>
    </location>
</feature>
<feature type="region of interest" description="Disordered" evidence="2">
    <location>
        <begin position="929"/>
        <end position="953"/>
    </location>
</feature>
<keyword evidence="1" id="KW-0175">Coiled coil</keyword>
<dbReference type="EMBL" id="FNXT01001297">
    <property type="protein sequence ID" value="SZX77915.1"/>
    <property type="molecule type" value="Genomic_DNA"/>
</dbReference>
<name>A0A383WKD3_TETOB</name>
<feature type="coiled-coil region" evidence="1">
    <location>
        <begin position="134"/>
        <end position="168"/>
    </location>
</feature>
<feature type="region of interest" description="Disordered" evidence="2">
    <location>
        <begin position="257"/>
        <end position="287"/>
    </location>
</feature>
<feature type="coiled-coil region" evidence="1">
    <location>
        <begin position="615"/>
        <end position="642"/>
    </location>
</feature>
<feature type="compositionally biased region" description="Low complexity" evidence="2">
    <location>
        <begin position="435"/>
        <end position="481"/>
    </location>
</feature>
<accession>A0A383WKD3</accession>
<feature type="region of interest" description="Disordered" evidence="2">
    <location>
        <begin position="390"/>
        <end position="419"/>
    </location>
</feature>
<evidence type="ECO:0008006" key="5">
    <source>
        <dbReference type="Google" id="ProtNLM"/>
    </source>
</evidence>
<evidence type="ECO:0000313" key="4">
    <source>
        <dbReference type="Proteomes" id="UP000256970"/>
    </source>
</evidence>